<evidence type="ECO:0000256" key="9">
    <source>
        <dbReference type="PROSITE-ProRule" id="PRU00108"/>
    </source>
</evidence>
<evidence type="ECO:0000256" key="11">
    <source>
        <dbReference type="SAM" id="MobiDB-lite"/>
    </source>
</evidence>
<dbReference type="EMBL" id="JACASF010000002">
    <property type="protein sequence ID" value="KAF6492477.1"/>
    <property type="molecule type" value="Genomic_DNA"/>
</dbReference>
<keyword evidence="6 9" id="KW-0371">Homeobox</keyword>
<dbReference type="SMART" id="SM00389">
    <property type="entry name" value="HOX"/>
    <property type="match status" value="1"/>
</dbReference>
<evidence type="ECO:0000256" key="6">
    <source>
        <dbReference type="ARBA" id="ARBA00023155"/>
    </source>
</evidence>
<keyword evidence="5 9" id="KW-0238">DNA-binding</keyword>
<dbReference type="PANTHER" id="PTHR45793">
    <property type="entry name" value="HOMEOBOX PROTEIN"/>
    <property type="match status" value="1"/>
</dbReference>
<keyword evidence="7" id="KW-0804">Transcription</keyword>
<evidence type="ECO:0000313" key="13">
    <source>
        <dbReference type="EMBL" id="KAF6492477.1"/>
    </source>
</evidence>
<dbReference type="InterPro" id="IPR017970">
    <property type="entry name" value="Homeobox_CS"/>
</dbReference>
<keyword evidence="4" id="KW-0805">Transcription regulation</keyword>
<keyword evidence="8 9" id="KW-0539">Nucleus</keyword>
<keyword evidence="14" id="KW-1185">Reference proteome</keyword>
<evidence type="ECO:0000256" key="4">
    <source>
        <dbReference type="ARBA" id="ARBA00023015"/>
    </source>
</evidence>
<dbReference type="GO" id="GO:0005634">
    <property type="term" value="C:nucleus"/>
    <property type="evidence" value="ECO:0007669"/>
    <property type="project" value="UniProtKB-SubCell"/>
</dbReference>
<dbReference type="CDD" id="cd00086">
    <property type="entry name" value="homeodomain"/>
    <property type="match status" value="1"/>
</dbReference>
<evidence type="ECO:0000256" key="3">
    <source>
        <dbReference type="ARBA" id="ARBA00022782"/>
    </source>
</evidence>
<sequence>MGTQRAFRTGVSSQMSVPLMNRMAPENPQPDLFNHMDDSSMNLIPQNAASPTTLKKHPKLISFMQTQQEQLEALFSYTMFSDKNLQKELALKLNLPESTIKTWFRNRQVKLRKEQNSSSYH</sequence>
<dbReference type="InterPro" id="IPR009057">
    <property type="entry name" value="Homeodomain-like_sf"/>
</dbReference>
<keyword evidence="2" id="KW-0217">Developmental protein</keyword>
<evidence type="ECO:0000256" key="7">
    <source>
        <dbReference type="ARBA" id="ARBA00023163"/>
    </source>
</evidence>
<dbReference type="PANTHER" id="PTHR45793:SF22">
    <property type="entry name" value="CONE-ROD HOMEOBOX PROTEIN"/>
    <property type="match status" value="1"/>
</dbReference>
<feature type="region of interest" description="Disordered" evidence="11">
    <location>
        <begin position="21"/>
        <end position="46"/>
    </location>
</feature>
<dbReference type="Pfam" id="PF00046">
    <property type="entry name" value="Homeodomain"/>
    <property type="match status" value="1"/>
</dbReference>
<dbReference type="GO" id="GO:0030154">
    <property type="term" value="P:cell differentiation"/>
    <property type="evidence" value="ECO:0007669"/>
    <property type="project" value="UniProtKB-KW"/>
</dbReference>
<evidence type="ECO:0000256" key="10">
    <source>
        <dbReference type="RuleBase" id="RU000682"/>
    </source>
</evidence>
<comment type="subcellular location">
    <subcellularLocation>
        <location evidence="1 9 10">Nucleus</location>
    </subcellularLocation>
</comment>
<evidence type="ECO:0000256" key="5">
    <source>
        <dbReference type="ARBA" id="ARBA00023125"/>
    </source>
</evidence>
<evidence type="ECO:0000256" key="2">
    <source>
        <dbReference type="ARBA" id="ARBA00022473"/>
    </source>
</evidence>
<dbReference type="Gene3D" id="1.10.10.60">
    <property type="entry name" value="Homeodomain-like"/>
    <property type="match status" value="1"/>
</dbReference>
<accession>A0A7J8J6J7</accession>
<evidence type="ECO:0000259" key="12">
    <source>
        <dbReference type="PROSITE" id="PS50071"/>
    </source>
</evidence>
<feature type="domain" description="Homeobox" evidence="12">
    <location>
        <begin position="54"/>
        <end position="114"/>
    </location>
</feature>
<keyword evidence="3" id="KW-0221">Differentiation</keyword>
<evidence type="ECO:0000256" key="8">
    <source>
        <dbReference type="ARBA" id="ARBA00023242"/>
    </source>
</evidence>
<comment type="caution">
    <text evidence="13">The sequence shown here is derived from an EMBL/GenBank/DDBJ whole genome shotgun (WGS) entry which is preliminary data.</text>
</comment>
<dbReference type="InParanoid" id="A0A7J8J6J7"/>
<dbReference type="PROSITE" id="PS50071">
    <property type="entry name" value="HOMEOBOX_2"/>
    <property type="match status" value="1"/>
</dbReference>
<dbReference type="GO" id="GO:0000981">
    <property type="term" value="F:DNA-binding transcription factor activity, RNA polymerase II-specific"/>
    <property type="evidence" value="ECO:0007669"/>
    <property type="project" value="InterPro"/>
</dbReference>
<proteinExistence type="predicted"/>
<dbReference type="SUPFAM" id="SSF46689">
    <property type="entry name" value="Homeodomain-like"/>
    <property type="match status" value="1"/>
</dbReference>
<dbReference type="PROSITE" id="PS00027">
    <property type="entry name" value="HOMEOBOX_1"/>
    <property type="match status" value="1"/>
</dbReference>
<dbReference type="GO" id="GO:0000978">
    <property type="term" value="F:RNA polymerase II cis-regulatory region sequence-specific DNA binding"/>
    <property type="evidence" value="ECO:0007669"/>
    <property type="project" value="TreeGrafter"/>
</dbReference>
<feature type="DNA-binding region" description="Homeobox" evidence="9">
    <location>
        <begin position="56"/>
        <end position="115"/>
    </location>
</feature>
<name>A0A7J8J6J7_MOLMO</name>
<dbReference type="InterPro" id="IPR001356">
    <property type="entry name" value="HD"/>
</dbReference>
<gene>
    <name evidence="13" type="ORF">HJG59_009674</name>
</gene>
<evidence type="ECO:0000313" key="14">
    <source>
        <dbReference type="Proteomes" id="UP000550707"/>
    </source>
</evidence>
<dbReference type="Proteomes" id="UP000550707">
    <property type="component" value="Unassembled WGS sequence"/>
</dbReference>
<reference evidence="13 14" key="1">
    <citation type="journal article" date="2020" name="Nature">
        <title>Six reference-quality genomes reveal evolution of bat adaptations.</title>
        <authorList>
            <person name="Jebb D."/>
            <person name="Huang Z."/>
            <person name="Pippel M."/>
            <person name="Hughes G.M."/>
            <person name="Lavrichenko K."/>
            <person name="Devanna P."/>
            <person name="Winkler S."/>
            <person name="Jermiin L.S."/>
            <person name="Skirmuntt E.C."/>
            <person name="Katzourakis A."/>
            <person name="Burkitt-Gray L."/>
            <person name="Ray D.A."/>
            <person name="Sullivan K.A.M."/>
            <person name="Roscito J.G."/>
            <person name="Kirilenko B.M."/>
            <person name="Davalos L.M."/>
            <person name="Corthals A.P."/>
            <person name="Power M.L."/>
            <person name="Jones G."/>
            <person name="Ransome R.D."/>
            <person name="Dechmann D.K.N."/>
            <person name="Locatelli A.G."/>
            <person name="Puechmaille S.J."/>
            <person name="Fedrigo O."/>
            <person name="Jarvis E.D."/>
            <person name="Hiller M."/>
            <person name="Vernes S.C."/>
            <person name="Myers E.W."/>
            <person name="Teeling E.C."/>
        </authorList>
    </citation>
    <scope>NUCLEOTIDE SEQUENCE [LARGE SCALE GENOMIC DNA]</scope>
    <source>
        <strain evidence="13">MMolMol1</strain>
        <tissue evidence="13">Muscle</tissue>
    </source>
</reference>
<dbReference type="AlphaFoldDB" id="A0A7J8J6J7"/>
<protein>
    <recommendedName>
        <fullName evidence="12">Homeobox domain-containing protein</fullName>
    </recommendedName>
</protein>
<organism evidence="13 14">
    <name type="scientific">Molossus molossus</name>
    <name type="common">Pallas' mastiff bat</name>
    <name type="synonym">Vespertilio molossus</name>
    <dbReference type="NCBI Taxonomy" id="27622"/>
    <lineage>
        <taxon>Eukaryota</taxon>
        <taxon>Metazoa</taxon>
        <taxon>Chordata</taxon>
        <taxon>Craniata</taxon>
        <taxon>Vertebrata</taxon>
        <taxon>Euteleostomi</taxon>
        <taxon>Mammalia</taxon>
        <taxon>Eutheria</taxon>
        <taxon>Laurasiatheria</taxon>
        <taxon>Chiroptera</taxon>
        <taxon>Yangochiroptera</taxon>
        <taxon>Molossidae</taxon>
        <taxon>Molossus</taxon>
    </lineage>
</organism>
<evidence type="ECO:0000256" key="1">
    <source>
        <dbReference type="ARBA" id="ARBA00004123"/>
    </source>
</evidence>